<evidence type="ECO:0000256" key="1">
    <source>
        <dbReference type="ARBA" id="ARBA00004141"/>
    </source>
</evidence>
<feature type="transmembrane region" description="Helical" evidence="7">
    <location>
        <begin position="449"/>
        <end position="471"/>
    </location>
</feature>
<keyword evidence="2" id="KW-0813">Transport</keyword>
<gene>
    <name evidence="9" type="ORF">ABVK25_009136</name>
</gene>
<sequence length="558" mass="59256">MESPISSKERDLTSLPQVDPTAINPEANAIQSVQSDDKESTEPLNDEAPPEYLHGFKLFIVLVALLLSMFLVALDMTIVATAVPRITDQFNSLDQVGWYASAFFMTLASFQSSWGKAYKYLPLKWSFLMSVLIFELGSLACGVAKNSETLIAGRAITGLGGAGVIGGVYIIVAFVVPPPKQAAYLGLVGAVFSIASVAGPLLGGVLTGRLSWRWCFYINLPIGGAALGLFLIFFKTPSFVKPAPATNKEILQQMDLPGTIVLLAAFICYILALQWGGVTKPWSSADVIGCLVGWITLSILFVATQYFQHDRALLVGRIIKQRNVAALSAFIFFLNSANFSLVYNLPIYFQAIDNASPTSSGIRNLPLVLSTGLGSMLAGQVIGKIGYFQPFLILGSILATVGAGLIYSLDIGSSVGRYIGYQIIFGTGLGIAIQVPVIAAQALSDISDIALVTASILFFQLSSGAFSVSAAQSIFNNELVKNLATLAPGVNPSRVIQAGSTGITENFTKDQVTGILLSYMKGLKASWAMGIALAGVTLLISFWPEWRSIKGSGGGTVA</sequence>
<feature type="transmembrane region" description="Helical" evidence="7">
    <location>
        <begin position="419"/>
        <end position="443"/>
    </location>
</feature>
<proteinExistence type="predicted"/>
<dbReference type="InterPro" id="IPR036259">
    <property type="entry name" value="MFS_trans_sf"/>
</dbReference>
<feature type="transmembrane region" description="Helical" evidence="7">
    <location>
        <begin position="58"/>
        <end position="84"/>
    </location>
</feature>
<feature type="transmembrane region" description="Helical" evidence="7">
    <location>
        <begin position="96"/>
        <end position="114"/>
    </location>
</feature>
<evidence type="ECO:0000259" key="8">
    <source>
        <dbReference type="PROSITE" id="PS50850"/>
    </source>
</evidence>
<dbReference type="Proteomes" id="UP001590951">
    <property type="component" value="Unassembled WGS sequence"/>
</dbReference>
<dbReference type="Pfam" id="PF07690">
    <property type="entry name" value="MFS_1"/>
    <property type="match status" value="1"/>
</dbReference>
<feature type="transmembrane region" description="Helical" evidence="7">
    <location>
        <begin position="327"/>
        <end position="349"/>
    </location>
</feature>
<comment type="caution">
    <text evidence="9">The sequence shown here is derived from an EMBL/GenBank/DDBJ whole genome shotgun (WGS) entry which is preliminary data.</text>
</comment>
<keyword evidence="5 7" id="KW-0472">Membrane</keyword>
<reference evidence="9 10" key="1">
    <citation type="submission" date="2024-09" db="EMBL/GenBank/DDBJ databases">
        <title>Rethinking Asexuality: The Enigmatic Case of Functional Sexual Genes in Lepraria (Stereocaulaceae).</title>
        <authorList>
            <person name="Doellman M."/>
            <person name="Sun Y."/>
            <person name="Barcenas-Pena A."/>
            <person name="Lumbsch H.T."/>
            <person name="Grewe F."/>
        </authorList>
    </citation>
    <scope>NUCLEOTIDE SEQUENCE [LARGE SCALE GENOMIC DNA]</scope>
    <source>
        <strain evidence="9 10">Grewe 0041</strain>
    </source>
</reference>
<comment type="subcellular location">
    <subcellularLocation>
        <location evidence="1">Membrane</location>
        <topology evidence="1">Multi-pass membrane protein</topology>
    </subcellularLocation>
</comment>
<feature type="transmembrane region" description="Helical" evidence="7">
    <location>
        <begin position="254"/>
        <end position="275"/>
    </location>
</feature>
<feature type="transmembrane region" description="Helical" evidence="7">
    <location>
        <begin position="156"/>
        <end position="176"/>
    </location>
</feature>
<organism evidence="9 10">
    <name type="scientific">Lepraria finkii</name>
    <dbReference type="NCBI Taxonomy" id="1340010"/>
    <lineage>
        <taxon>Eukaryota</taxon>
        <taxon>Fungi</taxon>
        <taxon>Dikarya</taxon>
        <taxon>Ascomycota</taxon>
        <taxon>Pezizomycotina</taxon>
        <taxon>Lecanoromycetes</taxon>
        <taxon>OSLEUM clade</taxon>
        <taxon>Lecanoromycetidae</taxon>
        <taxon>Lecanorales</taxon>
        <taxon>Lecanorineae</taxon>
        <taxon>Stereocaulaceae</taxon>
        <taxon>Lepraria</taxon>
    </lineage>
</organism>
<evidence type="ECO:0000256" key="4">
    <source>
        <dbReference type="ARBA" id="ARBA00022989"/>
    </source>
</evidence>
<evidence type="ECO:0000256" key="2">
    <source>
        <dbReference type="ARBA" id="ARBA00022448"/>
    </source>
</evidence>
<dbReference type="InterPro" id="IPR020846">
    <property type="entry name" value="MFS_dom"/>
</dbReference>
<name>A0ABR4AZP5_9LECA</name>
<feature type="transmembrane region" description="Helical" evidence="7">
    <location>
        <begin position="214"/>
        <end position="234"/>
    </location>
</feature>
<evidence type="ECO:0000256" key="7">
    <source>
        <dbReference type="SAM" id="Phobius"/>
    </source>
</evidence>
<dbReference type="CDD" id="cd17502">
    <property type="entry name" value="MFS_Azr1_MDR_like"/>
    <property type="match status" value="1"/>
</dbReference>
<feature type="transmembrane region" description="Helical" evidence="7">
    <location>
        <begin position="287"/>
        <end position="307"/>
    </location>
</feature>
<dbReference type="Gene3D" id="1.20.1720.10">
    <property type="entry name" value="Multidrug resistance protein D"/>
    <property type="match status" value="1"/>
</dbReference>
<keyword evidence="4 7" id="KW-1133">Transmembrane helix</keyword>
<evidence type="ECO:0000256" key="5">
    <source>
        <dbReference type="ARBA" id="ARBA00023136"/>
    </source>
</evidence>
<dbReference type="SUPFAM" id="SSF103473">
    <property type="entry name" value="MFS general substrate transporter"/>
    <property type="match status" value="1"/>
</dbReference>
<feature type="region of interest" description="Disordered" evidence="6">
    <location>
        <begin position="1"/>
        <end position="20"/>
    </location>
</feature>
<feature type="domain" description="Major facilitator superfamily (MFS) profile" evidence="8">
    <location>
        <begin position="61"/>
        <end position="558"/>
    </location>
</feature>
<feature type="transmembrane region" description="Helical" evidence="7">
    <location>
        <begin position="182"/>
        <end position="202"/>
    </location>
</feature>
<evidence type="ECO:0000256" key="3">
    <source>
        <dbReference type="ARBA" id="ARBA00022692"/>
    </source>
</evidence>
<feature type="transmembrane region" description="Helical" evidence="7">
    <location>
        <begin position="126"/>
        <end position="144"/>
    </location>
</feature>
<keyword evidence="10" id="KW-1185">Reference proteome</keyword>
<feature type="transmembrane region" description="Helical" evidence="7">
    <location>
        <begin position="388"/>
        <end position="407"/>
    </location>
</feature>
<keyword evidence="3 7" id="KW-0812">Transmembrane</keyword>
<accession>A0ABR4AZP5</accession>
<dbReference type="PANTHER" id="PTHR23501">
    <property type="entry name" value="MAJOR FACILITATOR SUPERFAMILY"/>
    <property type="match status" value="1"/>
</dbReference>
<dbReference type="PANTHER" id="PTHR23501:SF177">
    <property type="entry name" value="MAJOR FACILITATOR SUPERFAMILY (MFS) PROFILE DOMAIN-CONTAINING PROTEIN-RELATED"/>
    <property type="match status" value="1"/>
</dbReference>
<feature type="region of interest" description="Disordered" evidence="6">
    <location>
        <begin position="26"/>
        <end position="46"/>
    </location>
</feature>
<dbReference type="EMBL" id="JBHFEH010000045">
    <property type="protein sequence ID" value="KAL2050628.1"/>
    <property type="molecule type" value="Genomic_DNA"/>
</dbReference>
<evidence type="ECO:0000256" key="6">
    <source>
        <dbReference type="SAM" id="MobiDB-lite"/>
    </source>
</evidence>
<dbReference type="PROSITE" id="PS50850">
    <property type="entry name" value="MFS"/>
    <property type="match status" value="1"/>
</dbReference>
<feature type="transmembrane region" description="Helical" evidence="7">
    <location>
        <begin position="361"/>
        <end position="382"/>
    </location>
</feature>
<protein>
    <recommendedName>
        <fullName evidence="8">Major facilitator superfamily (MFS) profile domain-containing protein</fullName>
    </recommendedName>
</protein>
<dbReference type="InterPro" id="IPR011701">
    <property type="entry name" value="MFS"/>
</dbReference>
<evidence type="ECO:0000313" key="9">
    <source>
        <dbReference type="EMBL" id="KAL2050628.1"/>
    </source>
</evidence>
<evidence type="ECO:0000313" key="10">
    <source>
        <dbReference type="Proteomes" id="UP001590951"/>
    </source>
</evidence>
<feature type="transmembrane region" description="Helical" evidence="7">
    <location>
        <begin position="525"/>
        <end position="543"/>
    </location>
</feature>
<dbReference type="Gene3D" id="1.20.1250.20">
    <property type="entry name" value="MFS general substrate transporter like domains"/>
    <property type="match status" value="1"/>
</dbReference>